<gene>
    <name evidence="1" type="ORF">FB558_3161</name>
</gene>
<accession>A0A543E416</accession>
<organism evidence="1 2">
    <name type="scientific">Pseudonocardia kunmingensis</name>
    <dbReference type="NCBI Taxonomy" id="630975"/>
    <lineage>
        <taxon>Bacteria</taxon>
        <taxon>Bacillati</taxon>
        <taxon>Actinomycetota</taxon>
        <taxon>Actinomycetes</taxon>
        <taxon>Pseudonocardiales</taxon>
        <taxon>Pseudonocardiaceae</taxon>
        <taxon>Pseudonocardia</taxon>
    </lineage>
</organism>
<protein>
    <submittedName>
        <fullName evidence="1">Uncharacterized protein</fullName>
    </submittedName>
</protein>
<dbReference type="EMBL" id="VFPA01000001">
    <property type="protein sequence ID" value="TQM16348.1"/>
    <property type="molecule type" value="Genomic_DNA"/>
</dbReference>
<reference evidence="1 2" key="1">
    <citation type="submission" date="2019-06" db="EMBL/GenBank/DDBJ databases">
        <title>Sequencing the genomes of 1000 actinobacteria strains.</title>
        <authorList>
            <person name="Klenk H.-P."/>
        </authorList>
    </citation>
    <scope>NUCLEOTIDE SEQUENCE [LARGE SCALE GENOMIC DNA]</scope>
    <source>
        <strain evidence="1 2">DSM 45301</strain>
    </source>
</reference>
<dbReference type="Proteomes" id="UP000315677">
    <property type="component" value="Unassembled WGS sequence"/>
</dbReference>
<evidence type="ECO:0000313" key="1">
    <source>
        <dbReference type="EMBL" id="TQM16348.1"/>
    </source>
</evidence>
<comment type="caution">
    <text evidence="1">The sequence shown here is derived from an EMBL/GenBank/DDBJ whole genome shotgun (WGS) entry which is preliminary data.</text>
</comment>
<evidence type="ECO:0000313" key="2">
    <source>
        <dbReference type="Proteomes" id="UP000315677"/>
    </source>
</evidence>
<sequence>MSIDLFAGNAVRDYAAALVGTGGAETRSDGVRKVIYRDPGGGGPP</sequence>
<dbReference type="AlphaFoldDB" id="A0A543E416"/>
<keyword evidence="2" id="KW-1185">Reference proteome</keyword>
<name>A0A543E416_9PSEU</name>
<proteinExistence type="predicted"/>